<keyword evidence="3" id="KW-0804">Transcription</keyword>
<dbReference type="AlphaFoldDB" id="A0A1I5UKK3"/>
<evidence type="ECO:0000256" key="3">
    <source>
        <dbReference type="ARBA" id="ARBA00023163"/>
    </source>
</evidence>
<evidence type="ECO:0000313" key="5">
    <source>
        <dbReference type="EMBL" id="SFP95813.1"/>
    </source>
</evidence>
<dbReference type="PANTHER" id="PTHR44688">
    <property type="entry name" value="DNA-BINDING TRANSCRIPTIONAL ACTIVATOR DEVR_DOSR"/>
    <property type="match status" value="1"/>
</dbReference>
<proteinExistence type="predicted"/>
<dbReference type="InterPro" id="IPR016032">
    <property type="entry name" value="Sig_transdc_resp-reg_C-effctor"/>
</dbReference>
<dbReference type="InterPro" id="IPR029016">
    <property type="entry name" value="GAF-like_dom_sf"/>
</dbReference>
<gene>
    <name evidence="5" type="ORF">SAMN05660464_0287</name>
</gene>
<dbReference type="PROSITE" id="PS50043">
    <property type="entry name" value="HTH_LUXR_2"/>
    <property type="match status" value="1"/>
</dbReference>
<dbReference type="InterPro" id="IPR000792">
    <property type="entry name" value="Tscrpt_reg_LuxR_C"/>
</dbReference>
<dbReference type="InterPro" id="IPR036388">
    <property type="entry name" value="WH-like_DNA-bd_sf"/>
</dbReference>
<organism evidence="5 6">
    <name type="scientific">Geodermatophilus dictyosporus</name>
    <dbReference type="NCBI Taxonomy" id="1523247"/>
    <lineage>
        <taxon>Bacteria</taxon>
        <taxon>Bacillati</taxon>
        <taxon>Actinomycetota</taxon>
        <taxon>Actinomycetes</taxon>
        <taxon>Geodermatophilales</taxon>
        <taxon>Geodermatophilaceae</taxon>
        <taxon>Geodermatophilus</taxon>
    </lineage>
</organism>
<evidence type="ECO:0000313" key="6">
    <source>
        <dbReference type="Proteomes" id="UP000198857"/>
    </source>
</evidence>
<dbReference type="Proteomes" id="UP000198857">
    <property type="component" value="Unassembled WGS sequence"/>
</dbReference>
<dbReference type="GO" id="GO:0003677">
    <property type="term" value="F:DNA binding"/>
    <property type="evidence" value="ECO:0007669"/>
    <property type="project" value="UniProtKB-KW"/>
</dbReference>
<dbReference type="GO" id="GO:0006355">
    <property type="term" value="P:regulation of DNA-templated transcription"/>
    <property type="evidence" value="ECO:0007669"/>
    <property type="project" value="InterPro"/>
</dbReference>
<name>A0A1I5UKK3_9ACTN</name>
<dbReference type="InterPro" id="IPR003018">
    <property type="entry name" value="GAF"/>
</dbReference>
<keyword evidence="6" id="KW-1185">Reference proteome</keyword>
<dbReference type="Gene3D" id="1.10.10.10">
    <property type="entry name" value="Winged helix-like DNA-binding domain superfamily/Winged helix DNA-binding domain"/>
    <property type="match status" value="1"/>
</dbReference>
<dbReference type="STRING" id="1523247.SAMN05660464_0287"/>
<keyword evidence="1" id="KW-0805">Transcription regulation</keyword>
<sequence>MSLPAAARPDDRDALRAAVREVRAGSGMSVAFAGPVGTGSVRIEEIVGARTRFLRGLDVRSGAGLGGRVLREGRPAGVEDYSSALDITHDYDGPVLAEGLCTVAAAPVLVGGHPRAVLYAASRENGSVGDRVREALGRAAARMAAELAVRDEVDRRLALMAAASSGPPPAEDPVRWEEVRAVHADLRLVAQATDDTELRDRLLAACTRLAALGGSREEAVPERTVPVHLSGREVDVLTQVALGCSNREAAARLSLRPETVKSYLGSAMTKLDAHTRLEAVVRARRLGLLP</sequence>
<dbReference type="Pfam" id="PF01590">
    <property type="entry name" value="GAF"/>
    <property type="match status" value="1"/>
</dbReference>
<dbReference type="SUPFAM" id="SSF46894">
    <property type="entry name" value="C-terminal effector domain of the bipartite response regulators"/>
    <property type="match status" value="1"/>
</dbReference>
<protein>
    <submittedName>
        <fullName evidence="5">Regulatory protein, luxR family</fullName>
    </submittedName>
</protein>
<dbReference type="SMART" id="SM00421">
    <property type="entry name" value="HTH_LUXR"/>
    <property type="match status" value="1"/>
</dbReference>
<evidence type="ECO:0000256" key="2">
    <source>
        <dbReference type="ARBA" id="ARBA00023125"/>
    </source>
</evidence>
<dbReference type="Gene3D" id="3.30.450.40">
    <property type="match status" value="1"/>
</dbReference>
<accession>A0A1I5UKK3</accession>
<evidence type="ECO:0000256" key="1">
    <source>
        <dbReference type="ARBA" id="ARBA00023015"/>
    </source>
</evidence>
<dbReference type="Pfam" id="PF00196">
    <property type="entry name" value="GerE"/>
    <property type="match status" value="1"/>
</dbReference>
<reference evidence="6" key="1">
    <citation type="submission" date="2016-10" db="EMBL/GenBank/DDBJ databases">
        <authorList>
            <person name="Varghese N."/>
            <person name="Submissions S."/>
        </authorList>
    </citation>
    <scope>NUCLEOTIDE SEQUENCE [LARGE SCALE GENOMIC DNA]</scope>
    <source>
        <strain evidence="6">DSM 44208</strain>
    </source>
</reference>
<dbReference type="CDD" id="cd06170">
    <property type="entry name" value="LuxR_C_like"/>
    <property type="match status" value="1"/>
</dbReference>
<dbReference type="SUPFAM" id="SSF55781">
    <property type="entry name" value="GAF domain-like"/>
    <property type="match status" value="1"/>
</dbReference>
<dbReference type="PANTHER" id="PTHR44688:SF16">
    <property type="entry name" value="DNA-BINDING TRANSCRIPTIONAL ACTIVATOR DEVR_DOSR"/>
    <property type="match status" value="1"/>
</dbReference>
<feature type="domain" description="HTH luxR-type" evidence="4">
    <location>
        <begin position="222"/>
        <end position="287"/>
    </location>
</feature>
<dbReference type="EMBL" id="FOWQ01000011">
    <property type="protein sequence ID" value="SFP95813.1"/>
    <property type="molecule type" value="Genomic_DNA"/>
</dbReference>
<keyword evidence="2" id="KW-0238">DNA-binding</keyword>
<dbReference type="RefSeq" id="WP_169064682.1">
    <property type="nucleotide sequence ID" value="NZ_FOWQ01000011.1"/>
</dbReference>
<dbReference type="PRINTS" id="PR00038">
    <property type="entry name" value="HTHLUXR"/>
</dbReference>
<evidence type="ECO:0000259" key="4">
    <source>
        <dbReference type="PROSITE" id="PS50043"/>
    </source>
</evidence>